<evidence type="ECO:0000256" key="2">
    <source>
        <dbReference type="ARBA" id="ARBA00022679"/>
    </source>
</evidence>
<keyword evidence="5" id="KW-1185">Reference proteome</keyword>
<dbReference type="InterPro" id="IPR000863">
    <property type="entry name" value="Sulfotransferase_dom"/>
</dbReference>
<dbReference type="HOGENOM" id="CLU_027239_7_0_1"/>
<evidence type="ECO:0000313" key="4">
    <source>
        <dbReference type="EnsemblMetazoa" id="SMAR003411-PA"/>
    </source>
</evidence>
<organism evidence="4 5">
    <name type="scientific">Strigamia maritima</name>
    <name type="common">European centipede</name>
    <name type="synonym">Geophilus maritimus</name>
    <dbReference type="NCBI Taxonomy" id="126957"/>
    <lineage>
        <taxon>Eukaryota</taxon>
        <taxon>Metazoa</taxon>
        <taxon>Ecdysozoa</taxon>
        <taxon>Arthropoda</taxon>
        <taxon>Myriapoda</taxon>
        <taxon>Chilopoda</taxon>
        <taxon>Pleurostigmophora</taxon>
        <taxon>Geophilomorpha</taxon>
        <taxon>Linotaeniidae</taxon>
        <taxon>Strigamia</taxon>
    </lineage>
</organism>
<dbReference type="AlphaFoldDB" id="T1IQT7"/>
<reference evidence="5" key="1">
    <citation type="submission" date="2011-05" db="EMBL/GenBank/DDBJ databases">
        <authorList>
            <person name="Richards S.R."/>
            <person name="Qu J."/>
            <person name="Jiang H."/>
            <person name="Jhangiani S.N."/>
            <person name="Agravi P."/>
            <person name="Goodspeed R."/>
            <person name="Gross S."/>
            <person name="Mandapat C."/>
            <person name="Jackson L."/>
            <person name="Mathew T."/>
            <person name="Pu L."/>
            <person name="Thornton R."/>
            <person name="Saada N."/>
            <person name="Wilczek-Boney K.B."/>
            <person name="Lee S."/>
            <person name="Kovar C."/>
            <person name="Wu Y."/>
            <person name="Scherer S.E."/>
            <person name="Worley K.C."/>
            <person name="Muzny D.M."/>
            <person name="Gibbs R."/>
        </authorList>
    </citation>
    <scope>NUCLEOTIDE SEQUENCE</scope>
    <source>
        <strain evidence="5">Brora</strain>
    </source>
</reference>
<dbReference type="EnsemblMetazoa" id="SMAR003411-RA">
    <property type="protein sequence ID" value="SMAR003411-PA"/>
    <property type="gene ID" value="SMAR003411"/>
</dbReference>
<reference evidence="4" key="2">
    <citation type="submission" date="2015-02" db="UniProtKB">
        <authorList>
            <consortium name="EnsemblMetazoa"/>
        </authorList>
    </citation>
    <scope>IDENTIFICATION</scope>
</reference>
<dbReference type="eggNOG" id="KOG1584">
    <property type="taxonomic scope" value="Eukaryota"/>
</dbReference>
<accession>T1IQT7</accession>
<dbReference type="OMA" id="WEANRVE"/>
<dbReference type="SUPFAM" id="SSF52540">
    <property type="entry name" value="P-loop containing nucleoside triphosphate hydrolases"/>
    <property type="match status" value="1"/>
</dbReference>
<keyword evidence="2" id="KW-0808">Transferase</keyword>
<dbReference type="PANTHER" id="PTHR11783">
    <property type="entry name" value="SULFOTRANSFERASE SULT"/>
    <property type="match status" value="1"/>
</dbReference>
<proteinExistence type="inferred from homology"/>
<sequence length="193" mass="22940">MSIMEEKESEELSFPDWEHDFDQPPKLCRVLKYDVVLPSSYNRLKARLSTFEPRDDDIWVVTFPKSGTTWTQEIVSFIINRCDMDKNRVLLDQRFPFFEADLFYSTPIRPTENVVDWLNHAESPRLIKSHLPLNVLPNKVNERCKIIYMARNPKDVMVSMFYFYKMLRSKGFRGEFSSFVAYFMQDKGVKLLL</sequence>
<dbReference type="EMBL" id="JH431313">
    <property type="status" value="NOT_ANNOTATED_CDS"/>
    <property type="molecule type" value="Genomic_DNA"/>
</dbReference>
<dbReference type="STRING" id="126957.T1IQT7"/>
<dbReference type="PhylomeDB" id="T1IQT7"/>
<dbReference type="InterPro" id="IPR027417">
    <property type="entry name" value="P-loop_NTPase"/>
</dbReference>
<protein>
    <recommendedName>
        <fullName evidence="3">Sulfotransferase domain-containing protein</fullName>
    </recommendedName>
</protein>
<name>T1IQT7_STRMM</name>
<dbReference type="Gene3D" id="3.40.50.300">
    <property type="entry name" value="P-loop containing nucleotide triphosphate hydrolases"/>
    <property type="match status" value="1"/>
</dbReference>
<evidence type="ECO:0000256" key="1">
    <source>
        <dbReference type="ARBA" id="ARBA00005771"/>
    </source>
</evidence>
<comment type="similarity">
    <text evidence="1">Belongs to the sulfotransferase 1 family.</text>
</comment>
<dbReference type="Proteomes" id="UP000014500">
    <property type="component" value="Unassembled WGS sequence"/>
</dbReference>
<evidence type="ECO:0000313" key="5">
    <source>
        <dbReference type="Proteomes" id="UP000014500"/>
    </source>
</evidence>
<dbReference type="Pfam" id="PF00685">
    <property type="entry name" value="Sulfotransfer_1"/>
    <property type="match status" value="1"/>
</dbReference>
<feature type="domain" description="Sulfotransferase" evidence="3">
    <location>
        <begin position="55"/>
        <end position="188"/>
    </location>
</feature>
<dbReference type="GO" id="GO:0008146">
    <property type="term" value="F:sulfotransferase activity"/>
    <property type="evidence" value="ECO:0007669"/>
    <property type="project" value="InterPro"/>
</dbReference>
<evidence type="ECO:0000259" key="3">
    <source>
        <dbReference type="Pfam" id="PF00685"/>
    </source>
</evidence>